<accession>A0A194XU99</accession>
<feature type="chain" id="PRO_5008268615" description="AB hydrolase-1 domain-containing protein" evidence="3">
    <location>
        <begin position="23"/>
        <end position="483"/>
    </location>
</feature>
<protein>
    <recommendedName>
        <fullName evidence="4">AB hydrolase-1 domain-containing protein</fullName>
    </recommendedName>
</protein>
<evidence type="ECO:0000256" key="1">
    <source>
        <dbReference type="ARBA" id="ARBA00010088"/>
    </source>
</evidence>
<feature type="domain" description="AB hydrolase-1" evidence="4">
    <location>
        <begin position="94"/>
        <end position="265"/>
    </location>
</feature>
<evidence type="ECO:0000313" key="5">
    <source>
        <dbReference type="EMBL" id="KUJ23895.1"/>
    </source>
</evidence>
<dbReference type="InParanoid" id="A0A194XU99"/>
<dbReference type="OrthoDB" id="425534at2759"/>
<evidence type="ECO:0000313" key="6">
    <source>
        <dbReference type="Proteomes" id="UP000070700"/>
    </source>
</evidence>
<dbReference type="Proteomes" id="UP000070700">
    <property type="component" value="Unassembled WGS sequence"/>
</dbReference>
<name>A0A194XU99_MOLSC</name>
<dbReference type="PANTHER" id="PTHR43248:SF25">
    <property type="entry name" value="AB HYDROLASE-1 DOMAIN-CONTAINING PROTEIN-RELATED"/>
    <property type="match status" value="1"/>
</dbReference>
<dbReference type="PANTHER" id="PTHR43248">
    <property type="entry name" value="2-SUCCINYL-6-HYDROXY-2,4-CYCLOHEXADIENE-1-CARBOXYLATE SYNTHASE"/>
    <property type="match status" value="1"/>
</dbReference>
<dbReference type="Pfam" id="PF00561">
    <property type="entry name" value="Abhydrolase_1"/>
    <property type="match status" value="1"/>
</dbReference>
<keyword evidence="3" id="KW-0732">Signal</keyword>
<feature type="signal peptide" evidence="3">
    <location>
        <begin position="1"/>
        <end position="22"/>
    </location>
</feature>
<dbReference type="InterPro" id="IPR051601">
    <property type="entry name" value="Serine_prot/Carboxylest_S33"/>
</dbReference>
<sequence>MAILYFSSLVFLTSLITELVTASPLSSRSQDPNKQWTFSEIPPSHGLDTWYPCFTNFTCALLDVPLDYTNRDLGRSYIPIIRYAATTTPYKGIVLTNPGGPGGSGVEFLQEALGTGLQVVGTNYDLVSWDPRGIGASIPAANCTLPSNLKRRSLEPLTGPELAPIFFEASYNQSVAIGIACKNSIGGKTQAGPHVTTATVVRDMISMIDAYAASEKGKSCEDASLLNYWGFSYGTFIGQTFASMFPKRLGRVVLDGVLNPDDWVQGTGQNLITFTDEAFSTFFDYCYAAGQTNCPFSTGTNPHDIYLRFESMVSKLNATYAYQQGWSNATAIELLLTGIKQVIFAEIYEPIDGFPPIAQALVAVESVLPNLTLSALEELEKDIGLVITNPPDVTIPSLWERAVLCTDTGGIAYGKSLSEIAPLVSREESESWLAGEDLSGQDISCAGWPITSDYRYAGPFYAKVNNPILFVSNTLDIITPHQK</sequence>
<reference evidence="5 6" key="1">
    <citation type="submission" date="2015-10" db="EMBL/GenBank/DDBJ databases">
        <title>Full genome of DAOMC 229536 Phialocephala scopiformis, a fungal endophyte of spruce producing the potent anti-insectan compound rugulosin.</title>
        <authorList>
            <consortium name="DOE Joint Genome Institute"/>
            <person name="Walker A.K."/>
            <person name="Frasz S.L."/>
            <person name="Seifert K.A."/>
            <person name="Miller J.D."/>
            <person name="Mondo S.J."/>
            <person name="Labutti K."/>
            <person name="Lipzen A."/>
            <person name="Dockter R."/>
            <person name="Kennedy M."/>
            <person name="Grigoriev I.V."/>
            <person name="Spatafora J.W."/>
        </authorList>
    </citation>
    <scope>NUCLEOTIDE SEQUENCE [LARGE SCALE GENOMIC DNA]</scope>
    <source>
        <strain evidence="5 6">CBS 120377</strain>
    </source>
</reference>
<dbReference type="GeneID" id="28818396"/>
<gene>
    <name evidence="5" type="ORF">LY89DRAFT_572994</name>
</gene>
<keyword evidence="2" id="KW-0378">Hydrolase</keyword>
<proteinExistence type="inferred from homology"/>
<comment type="similarity">
    <text evidence="1">Belongs to the peptidase S33 family.</text>
</comment>
<dbReference type="AlphaFoldDB" id="A0A194XU99"/>
<dbReference type="EMBL" id="KQ947404">
    <property type="protein sequence ID" value="KUJ23895.1"/>
    <property type="molecule type" value="Genomic_DNA"/>
</dbReference>
<organism evidence="5 6">
    <name type="scientific">Mollisia scopiformis</name>
    <name type="common">Conifer needle endophyte fungus</name>
    <name type="synonym">Phialocephala scopiformis</name>
    <dbReference type="NCBI Taxonomy" id="149040"/>
    <lineage>
        <taxon>Eukaryota</taxon>
        <taxon>Fungi</taxon>
        <taxon>Dikarya</taxon>
        <taxon>Ascomycota</taxon>
        <taxon>Pezizomycotina</taxon>
        <taxon>Leotiomycetes</taxon>
        <taxon>Helotiales</taxon>
        <taxon>Mollisiaceae</taxon>
        <taxon>Mollisia</taxon>
    </lineage>
</organism>
<dbReference type="Gene3D" id="3.40.50.1820">
    <property type="entry name" value="alpha/beta hydrolase"/>
    <property type="match status" value="1"/>
</dbReference>
<evidence type="ECO:0000259" key="4">
    <source>
        <dbReference type="Pfam" id="PF00561"/>
    </source>
</evidence>
<evidence type="ECO:0000256" key="3">
    <source>
        <dbReference type="SAM" id="SignalP"/>
    </source>
</evidence>
<dbReference type="KEGG" id="psco:LY89DRAFT_572994"/>
<evidence type="ECO:0000256" key="2">
    <source>
        <dbReference type="ARBA" id="ARBA00022801"/>
    </source>
</evidence>
<dbReference type="InterPro" id="IPR000073">
    <property type="entry name" value="AB_hydrolase_1"/>
</dbReference>
<dbReference type="RefSeq" id="XP_018078250.1">
    <property type="nucleotide sequence ID" value="XM_018208670.1"/>
</dbReference>
<keyword evidence="6" id="KW-1185">Reference proteome</keyword>
<dbReference type="GO" id="GO:0016787">
    <property type="term" value="F:hydrolase activity"/>
    <property type="evidence" value="ECO:0007669"/>
    <property type="project" value="UniProtKB-KW"/>
</dbReference>
<dbReference type="InterPro" id="IPR029058">
    <property type="entry name" value="AB_hydrolase_fold"/>
</dbReference>
<dbReference type="SUPFAM" id="SSF53474">
    <property type="entry name" value="alpha/beta-Hydrolases"/>
    <property type="match status" value="1"/>
</dbReference>